<dbReference type="SUPFAM" id="SSF48371">
    <property type="entry name" value="ARM repeat"/>
    <property type="match status" value="1"/>
</dbReference>
<reference evidence="1" key="1">
    <citation type="submission" date="2020-09" db="EMBL/GenBank/DDBJ databases">
        <title>Secondary metabolite and genome analysis of marine Streptomyces chumphonensis KK1-2T.</title>
        <authorList>
            <person name="Phongsopitanun W."/>
            <person name="Kanchanasin P."/>
            <person name="Pittayakhajonwut P."/>
            <person name="Suwanborirux K."/>
            <person name="Tanasupawat S."/>
        </authorList>
    </citation>
    <scope>NUCLEOTIDE SEQUENCE</scope>
    <source>
        <strain evidence="1">KK1-2</strain>
    </source>
</reference>
<comment type="caution">
    <text evidence="1">The sequence shown here is derived from an EMBL/GenBank/DDBJ whole genome shotgun (WGS) entry which is preliminary data.</text>
</comment>
<dbReference type="EMBL" id="JACXYU010000008">
    <property type="protein sequence ID" value="MBD3933160.1"/>
    <property type="molecule type" value="Genomic_DNA"/>
</dbReference>
<dbReference type="Proteomes" id="UP000632289">
    <property type="component" value="Unassembled WGS sequence"/>
</dbReference>
<gene>
    <name evidence="1" type="ORF">IF129_16585</name>
</gene>
<organism evidence="1 2">
    <name type="scientific">Streptomyces chumphonensis</name>
    <dbReference type="NCBI Taxonomy" id="1214925"/>
    <lineage>
        <taxon>Bacteria</taxon>
        <taxon>Bacillati</taxon>
        <taxon>Actinomycetota</taxon>
        <taxon>Actinomycetes</taxon>
        <taxon>Kitasatosporales</taxon>
        <taxon>Streptomycetaceae</taxon>
        <taxon>Streptomyces</taxon>
    </lineage>
</organism>
<evidence type="ECO:0000313" key="1">
    <source>
        <dbReference type="EMBL" id="MBD3933160.1"/>
    </source>
</evidence>
<proteinExistence type="predicted"/>
<dbReference type="AlphaFoldDB" id="A0A927F035"/>
<sequence>MNLAWIIAILRPLDIAPHANFRRPEYDALPFALLAGLVSGEPSRLPHYSLDDTEAFRENDPGIRYAELSLTHQGIREGLAGLIGEVEAATVGDQARASAFGLLACCAAAELDEYERCDSVLHHLLQRTDLGTPEGKLIRAALLQQKSLRYRDSGRKYTSLTTETMELLDQIEDADFSEFPVSPGSSVTYAESVKHLITSLRHAAWSLVPARFAVNGDQQVLPSVPTWQQIVRTQKSNQASRIDRLRASEYSKFVEGSFNRMFRSQTRTFGGHAPTLFYAALNMELLGDLAVLRLRKENALLKLVQCMSSDRPHADDVADALRLLRNANVKSEIDLAVERIRASGPLEALKKDAIQVLRHRTQPRMVRASELRILRGAAELLTQSEAQEALSLVFQVIEAGGAQPSPDSTQLDVVRLEPAWLTAAHLAKITEDDDRAAVVLLHAARSGGPSDELRDRAIGRSLRILNWQRVSGDTRSRWSEFLQSEGSVMSTSRSVFEALTISESASFGVDIEDLEDVANRVNVAMRGGSINNEEASSCVEIVRGSMAQIRDESSHGVFAFRALDPADIAAALIVHGNAQELWSDLVEFLTDRSVQRSDKSGAFDRLAHGSVELPPQVSEKFRRNCRVLLSAPGDPFEDDTIVPFPAALRFFASQRIVDEAETFSLISQLFGRVEARSREEASRTVAALAGSIMNPWLLAQAMQFSHDAEPGVRGHAARALATFSAISPEYGKTAEVRLVEMMREEGILVPLLVLRQVQQISNIPESTKQALGDLAANHLSVLVRREAAALLREAAQ</sequence>
<accession>A0A927F035</accession>
<keyword evidence="2" id="KW-1185">Reference proteome</keyword>
<dbReference type="RefSeq" id="WP_191210451.1">
    <property type="nucleotide sequence ID" value="NZ_BAABKL010000003.1"/>
</dbReference>
<name>A0A927F035_9ACTN</name>
<protein>
    <submittedName>
        <fullName evidence="1">Uncharacterized protein</fullName>
    </submittedName>
</protein>
<evidence type="ECO:0000313" key="2">
    <source>
        <dbReference type="Proteomes" id="UP000632289"/>
    </source>
</evidence>
<dbReference type="InterPro" id="IPR016024">
    <property type="entry name" value="ARM-type_fold"/>
</dbReference>